<dbReference type="AlphaFoldDB" id="A0A1J4J3D1"/>
<dbReference type="VEuPathDB" id="TrichDB:TRFO_02402"/>
<keyword evidence="2" id="KW-0812">Transmembrane</keyword>
<feature type="compositionally biased region" description="Low complexity" evidence="1">
    <location>
        <begin position="398"/>
        <end position="420"/>
    </location>
</feature>
<evidence type="ECO:0000313" key="3">
    <source>
        <dbReference type="EMBL" id="OHS93866.1"/>
    </source>
</evidence>
<dbReference type="EMBL" id="MLAK01001370">
    <property type="protein sequence ID" value="OHS93866.1"/>
    <property type="molecule type" value="Genomic_DNA"/>
</dbReference>
<feature type="region of interest" description="Disordered" evidence="1">
    <location>
        <begin position="387"/>
        <end position="425"/>
    </location>
</feature>
<evidence type="ECO:0000256" key="1">
    <source>
        <dbReference type="SAM" id="MobiDB-lite"/>
    </source>
</evidence>
<protein>
    <submittedName>
        <fullName evidence="3">Uncharacterized protein</fullName>
    </submittedName>
</protein>
<reference evidence="3" key="1">
    <citation type="submission" date="2016-10" db="EMBL/GenBank/DDBJ databases">
        <authorList>
            <person name="Benchimol M."/>
            <person name="Almeida L.G."/>
            <person name="Vasconcelos A.T."/>
            <person name="Perreira-Neves A."/>
            <person name="Rosa I.A."/>
            <person name="Tasca T."/>
            <person name="Bogo M.R."/>
            <person name="de Souza W."/>
        </authorList>
    </citation>
    <scope>NUCLEOTIDE SEQUENCE [LARGE SCALE GENOMIC DNA]</scope>
    <source>
        <strain evidence="3">K</strain>
    </source>
</reference>
<dbReference type="RefSeq" id="XP_068347003.1">
    <property type="nucleotide sequence ID" value="XM_068490668.1"/>
</dbReference>
<proteinExistence type="predicted"/>
<keyword evidence="2" id="KW-0472">Membrane</keyword>
<name>A0A1J4J3D1_9EUKA</name>
<comment type="caution">
    <text evidence="3">The sequence shown here is derived from an EMBL/GenBank/DDBJ whole genome shotgun (WGS) entry which is preliminary data.</text>
</comment>
<keyword evidence="2" id="KW-1133">Transmembrane helix</keyword>
<accession>A0A1J4J3D1</accession>
<evidence type="ECO:0000256" key="2">
    <source>
        <dbReference type="SAM" id="Phobius"/>
    </source>
</evidence>
<organism evidence="3 4">
    <name type="scientific">Tritrichomonas foetus</name>
    <dbReference type="NCBI Taxonomy" id="1144522"/>
    <lineage>
        <taxon>Eukaryota</taxon>
        <taxon>Metamonada</taxon>
        <taxon>Parabasalia</taxon>
        <taxon>Tritrichomonadida</taxon>
        <taxon>Tritrichomonadidae</taxon>
        <taxon>Tritrichomonas</taxon>
    </lineage>
</organism>
<gene>
    <name evidence="3" type="ORF">TRFO_02402</name>
</gene>
<feature type="transmembrane region" description="Helical" evidence="2">
    <location>
        <begin position="474"/>
        <end position="496"/>
    </location>
</feature>
<dbReference type="Proteomes" id="UP000179807">
    <property type="component" value="Unassembled WGS sequence"/>
</dbReference>
<evidence type="ECO:0000313" key="4">
    <source>
        <dbReference type="Proteomes" id="UP000179807"/>
    </source>
</evidence>
<keyword evidence="4" id="KW-1185">Reference proteome</keyword>
<sequence length="512" mass="55705">MILYHNATISNLALHDAGHKSLSPIFFLPVISALSTNNFYNIRVSKSFSHFLYGTVFKSVYMEKSQFSHFLATPIKTISQLLTCPVSTQTQKYDGTIPDVQLVLCNFSNIGNGPGIYSVQNSLRLFTCNFYMCLSDMNGGGVHHENGYFSSNAVDYTLCSASNLGGGFYHINGELETHRSSFNQNKANNYTCFYASNVTTGNIVGLNSIPFSKPAIPSQKLFLVEPITVMIYFSFCSFQFPEANVSDYIGNPRFEFNQNTNKFDLPETNYTNGRKEPSMSFSPSDIFTESSVFSQSIPFTATTGFTQSEAFTVSSIFSFSFIFTDSSLFTASTDFTSSIVFTESSVFTFSSVFTVSTPFTQSGQFTVSSAFTPSSAFTASSGFTASESFTPNQSPTASISPIPTRSPFPTRTPSQTFTQSNPFTRSDPFTASLPFPTQSIGATAAITQSPNATEEIGATASPVPSARVLSLGPLGILMIIFGILIGITGIIANMILCVKMMQSGEIIITQRL</sequence>
<dbReference type="GeneID" id="94825372"/>